<keyword evidence="3" id="KW-0732">Signal</keyword>
<feature type="signal peptide" evidence="3">
    <location>
        <begin position="1"/>
        <end position="20"/>
    </location>
</feature>
<keyword evidence="1" id="KW-0646">Protease inhibitor</keyword>
<dbReference type="PANTHER" id="PTHR23259">
    <property type="entry name" value="RIDDLE"/>
    <property type="match status" value="1"/>
</dbReference>
<dbReference type="Gene3D" id="2.10.25.10">
    <property type="entry name" value="Laminin"/>
    <property type="match status" value="2"/>
</dbReference>
<keyword evidence="2" id="KW-1015">Disulfide bond</keyword>
<feature type="chain" id="PRO_5003218464" evidence="3">
    <location>
        <begin position="21"/>
        <end position="249"/>
    </location>
</feature>
<sequence>MKLCFQILCLMSFILTYLSADDKFVFLPLKPPPPCPPFEMYKICLSNCSNCEQRGNCIPSNCDQSGCDCLPHFVRLTPGGPCEPIHKCPISKCGENEVFRECGPICERCDSLDCRVINCEHKCYCKEGFKRDVNGKCIPMDECPQKECTLQEELRDSGPEDEYCLHADHEKDYGAKQNKTKCYCKDGLLRNSLGHCMDENFCSLIKCLRHEVYQPCVKKCNTTCRTYGDPNCKEDDQMLSRVLLSRRAF</sequence>
<proteinExistence type="evidence at transcript level"/>
<accession>E7D1Y7</accession>
<dbReference type="GO" id="GO:0030414">
    <property type="term" value="F:peptidase inhibitor activity"/>
    <property type="evidence" value="ECO:0007669"/>
    <property type="project" value="UniProtKB-KW"/>
</dbReference>
<dbReference type="InterPro" id="IPR036084">
    <property type="entry name" value="Ser_inhib-like_sf"/>
</dbReference>
<reference evidence="5" key="2">
    <citation type="submission" date="2011-01" db="EMBL/GenBank/DDBJ databases">
        <title>Identification of Proteins Involved in Black Widow Spider Wrapping Silk Fibers.</title>
        <authorList>
            <person name="Nguyen A."/>
            <person name="Verduzco A."/>
            <person name="Vierra C."/>
        </authorList>
    </citation>
    <scope>NUCLEOTIDE SEQUENCE</scope>
</reference>
<dbReference type="InterPro" id="IPR051368">
    <property type="entry name" value="SerProtInhib-TIL_Domain"/>
</dbReference>
<evidence type="ECO:0000313" key="5">
    <source>
        <dbReference type="EMBL" id="ADV40381.1"/>
    </source>
</evidence>
<feature type="domain" description="TIL" evidence="4">
    <location>
        <begin position="93"/>
        <end position="143"/>
    </location>
</feature>
<dbReference type="PANTHER" id="PTHR23259:SF69">
    <property type="entry name" value="GEO11767P1-RELATED"/>
    <property type="match status" value="1"/>
</dbReference>
<protein>
    <submittedName>
        <fullName evidence="5">Putative scavenger receptor cysteine-rich protein</fullName>
    </submittedName>
</protein>
<dbReference type="AlphaFoldDB" id="E7D1Y7"/>
<evidence type="ECO:0000256" key="3">
    <source>
        <dbReference type="SAM" id="SignalP"/>
    </source>
</evidence>
<keyword evidence="5" id="KW-0675">Receptor</keyword>
<evidence type="ECO:0000256" key="2">
    <source>
        <dbReference type="ARBA" id="ARBA00023157"/>
    </source>
</evidence>
<evidence type="ECO:0000256" key="1">
    <source>
        <dbReference type="ARBA" id="ARBA00022690"/>
    </source>
</evidence>
<organism evidence="5">
    <name type="scientific">Latrodectus hesperus</name>
    <name type="common">Western black widow spider</name>
    <dbReference type="NCBI Taxonomy" id="256737"/>
    <lineage>
        <taxon>Eukaryota</taxon>
        <taxon>Metazoa</taxon>
        <taxon>Ecdysozoa</taxon>
        <taxon>Arthropoda</taxon>
        <taxon>Chelicerata</taxon>
        <taxon>Arachnida</taxon>
        <taxon>Araneae</taxon>
        <taxon>Araneomorphae</taxon>
        <taxon>Entelegynae</taxon>
        <taxon>Araneoidea</taxon>
        <taxon>Theridiidae</taxon>
        <taxon>Latrodectus</taxon>
    </lineage>
</organism>
<reference evidence="5" key="1">
    <citation type="submission" date="2010-07" db="EMBL/GenBank/DDBJ databases">
        <authorList>
            <person name="Bath S."/>
            <person name="Nguyen A."/>
            <person name="Verduzco A."/>
            <person name="Vierra C."/>
        </authorList>
    </citation>
    <scope>NUCLEOTIDE SEQUENCE</scope>
</reference>
<name>E7D1Y7_LATHE</name>
<dbReference type="EMBL" id="HQ006091">
    <property type="protein sequence ID" value="ADV40381.1"/>
    <property type="molecule type" value="mRNA"/>
</dbReference>
<dbReference type="SUPFAM" id="SSF57567">
    <property type="entry name" value="Serine protease inhibitors"/>
    <property type="match status" value="2"/>
</dbReference>
<dbReference type="Pfam" id="PF01826">
    <property type="entry name" value="TIL"/>
    <property type="match status" value="1"/>
</dbReference>
<evidence type="ECO:0000259" key="4">
    <source>
        <dbReference type="Pfam" id="PF01826"/>
    </source>
</evidence>
<dbReference type="CDD" id="cd19941">
    <property type="entry name" value="TIL"/>
    <property type="match status" value="1"/>
</dbReference>
<dbReference type="InterPro" id="IPR002919">
    <property type="entry name" value="TIL_dom"/>
</dbReference>